<sequence length="387" mass="41532">MKLKKTGFIVIFLCLFMLPAYGLVFKSGDDITVAEDQVIDDDLIAFGQKILIKGDVNGDLYAFGQSVTVLGNIQGTIFCGAGNIDIKAKSVKSIWAGGGNISINGRVSRNVVLAGGQLYIDGDAGIGRDLKAFGGNLEIDGDVAGSIKAGVGKFTMNGSGGDVRVDADKIVIESGTEISGDLIVRGKNKPEIEDGAVISGEIKFEEPVEKEKEQPSLSTVAPMIGFLALFLKVVFFIAKILVGILLIATAKNFVRRVMDTLINEPWKSLGFGALGLFVIPIVVVILIALLIGLPLAIFGIYLYTIFFYVSSIFIALVIGEKLIALFKKEGDISLYLSFLVGMVVLFIITLIPVLGFIVKFFVVLFGGGMFLLGTLNLCREIKEKELI</sequence>
<evidence type="ECO:0000313" key="3">
    <source>
        <dbReference type="EMBL" id="HEC78022.1"/>
    </source>
</evidence>
<feature type="transmembrane region" description="Helical" evidence="1">
    <location>
        <begin position="300"/>
        <end position="320"/>
    </location>
</feature>
<feature type="transmembrane region" description="Helical" evidence="1">
    <location>
        <begin position="332"/>
        <end position="354"/>
    </location>
</feature>
<dbReference type="Pfam" id="PF26514">
    <property type="entry name" value="DUF8173"/>
    <property type="match status" value="1"/>
</dbReference>
<reference evidence="3" key="1">
    <citation type="journal article" date="2020" name="mSystems">
        <title>Genome- and Community-Level Interaction Insights into Carbon Utilization and Element Cycling Functions of Hydrothermarchaeota in Hydrothermal Sediment.</title>
        <authorList>
            <person name="Zhou Z."/>
            <person name="Liu Y."/>
            <person name="Xu W."/>
            <person name="Pan J."/>
            <person name="Luo Z.H."/>
            <person name="Li M."/>
        </authorList>
    </citation>
    <scope>NUCLEOTIDE SEQUENCE</scope>
    <source>
        <strain evidence="3">HyVt-388</strain>
    </source>
</reference>
<keyword evidence="1" id="KW-0472">Membrane</keyword>
<dbReference type="PRINTS" id="PR00173">
    <property type="entry name" value="EDTRNSPORT"/>
</dbReference>
<dbReference type="EMBL" id="DRIG01000029">
    <property type="protein sequence ID" value="HEC78022.1"/>
    <property type="molecule type" value="Genomic_DNA"/>
</dbReference>
<name>A0A9C9ELX5_UNCW3</name>
<protein>
    <recommendedName>
        <fullName evidence="2">DUF8173 domain-containing protein</fullName>
    </recommendedName>
</protein>
<evidence type="ECO:0000313" key="4">
    <source>
        <dbReference type="Proteomes" id="UP000885826"/>
    </source>
</evidence>
<feature type="transmembrane region" description="Helical" evidence="1">
    <location>
        <begin position="269"/>
        <end position="294"/>
    </location>
</feature>
<proteinExistence type="predicted"/>
<feature type="transmembrane region" description="Helical" evidence="1">
    <location>
        <begin position="360"/>
        <end position="378"/>
    </location>
</feature>
<keyword evidence="1" id="KW-0812">Transmembrane</keyword>
<organism evidence="3 4">
    <name type="scientific">candidate division WOR-3 bacterium</name>
    <dbReference type="NCBI Taxonomy" id="2052148"/>
    <lineage>
        <taxon>Bacteria</taxon>
        <taxon>Bacteria division WOR-3</taxon>
    </lineage>
</organism>
<keyword evidence="1" id="KW-1133">Transmembrane helix</keyword>
<dbReference type="InterPro" id="IPR058486">
    <property type="entry name" value="DUF8173"/>
</dbReference>
<comment type="caution">
    <text evidence="3">The sequence shown here is derived from an EMBL/GenBank/DDBJ whole genome shotgun (WGS) entry which is preliminary data.</text>
</comment>
<dbReference type="AlphaFoldDB" id="A0A9C9ELX5"/>
<gene>
    <name evidence="3" type="ORF">ENI34_02630</name>
</gene>
<feature type="transmembrane region" description="Helical" evidence="1">
    <location>
        <begin position="223"/>
        <end position="248"/>
    </location>
</feature>
<evidence type="ECO:0000256" key="1">
    <source>
        <dbReference type="SAM" id="Phobius"/>
    </source>
</evidence>
<evidence type="ECO:0000259" key="2">
    <source>
        <dbReference type="Pfam" id="PF26514"/>
    </source>
</evidence>
<accession>A0A9C9ELX5</accession>
<feature type="domain" description="DUF8173" evidence="2">
    <location>
        <begin position="230"/>
        <end position="369"/>
    </location>
</feature>
<dbReference type="Proteomes" id="UP000885826">
    <property type="component" value="Unassembled WGS sequence"/>
</dbReference>